<evidence type="ECO:0000313" key="4">
    <source>
        <dbReference type="EMBL" id="PKU67466.1"/>
    </source>
</evidence>
<dbReference type="InterPro" id="IPR007592">
    <property type="entry name" value="GEBP"/>
</dbReference>
<dbReference type="GO" id="GO:0006355">
    <property type="term" value="P:regulation of DNA-templated transcription"/>
    <property type="evidence" value="ECO:0007669"/>
    <property type="project" value="InterPro"/>
</dbReference>
<dbReference type="AlphaFoldDB" id="A0A2I0VVN0"/>
<evidence type="ECO:0000259" key="3">
    <source>
        <dbReference type="Pfam" id="PF04504"/>
    </source>
</evidence>
<reference evidence="4 5" key="2">
    <citation type="journal article" date="2017" name="Nature">
        <title>The Apostasia genome and the evolution of orchids.</title>
        <authorList>
            <person name="Zhang G.Q."/>
            <person name="Liu K.W."/>
            <person name="Li Z."/>
            <person name="Lohaus R."/>
            <person name="Hsiao Y.Y."/>
            <person name="Niu S.C."/>
            <person name="Wang J.Y."/>
            <person name="Lin Y.C."/>
            <person name="Xu Q."/>
            <person name="Chen L.J."/>
            <person name="Yoshida K."/>
            <person name="Fujiwara S."/>
            <person name="Wang Z.W."/>
            <person name="Zhang Y.Q."/>
            <person name="Mitsuda N."/>
            <person name="Wang M."/>
            <person name="Liu G.H."/>
            <person name="Pecoraro L."/>
            <person name="Huang H.X."/>
            <person name="Xiao X.J."/>
            <person name="Lin M."/>
            <person name="Wu X.Y."/>
            <person name="Wu W.L."/>
            <person name="Chen Y.Y."/>
            <person name="Chang S.B."/>
            <person name="Sakamoto S."/>
            <person name="Ohme-Takagi M."/>
            <person name="Yagi M."/>
            <person name="Zeng S.J."/>
            <person name="Shen C.Y."/>
            <person name="Yeh C.M."/>
            <person name="Luo Y.B."/>
            <person name="Tsai W.C."/>
            <person name="Van de Peer Y."/>
            <person name="Liu Z.J."/>
        </authorList>
    </citation>
    <scope>NUCLEOTIDE SEQUENCE [LARGE SCALE GENOMIC DNA]</scope>
    <source>
        <tissue evidence="4">The whole plant</tissue>
    </source>
</reference>
<name>A0A2I0VVN0_9ASPA</name>
<dbReference type="PANTHER" id="PTHR31662">
    <property type="entry name" value="BNAANNG10740D PROTEIN-RELATED"/>
    <property type="match status" value="1"/>
</dbReference>
<organism evidence="4 5">
    <name type="scientific">Dendrobium catenatum</name>
    <dbReference type="NCBI Taxonomy" id="906689"/>
    <lineage>
        <taxon>Eukaryota</taxon>
        <taxon>Viridiplantae</taxon>
        <taxon>Streptophyta</taxon>
        <taxon>Embryophyta</taxon>
        <taxon>Tracheophyta</taxon>
        <taxon>Spermatophyta</taxon>
        <taxon>Magnoliopsida</taxon>
        <taxon>Liliopsida</taxon>
        <taxon>Asparagales</taxon>
        <taxon>Orchidaceae</taxon>
        <taxon>Epidendroideae</taxon>
        <taxon>Malaxideae</taxon>
        <taxon>Dendrobiinae</taxon>
        <taxon>Dendrobium</taxon>
    </lineage>
</organism>
<sequence>MHLAQDYLLFSSYELLCFFPFFFSQMQQDHRVSPSSSSAAAAAAADASGSENKSETAQWTEEEEVRLLRTALEIARERVESFDATVSPVERVRRAVGGDFTAKEIVQKTKQLRKRYEDMCCRRFRISSSEADADVFGTAFEISDQIWGSNGGDKENEKRNGKEGDRNAA</sequence>
<protein>
    <recommendedName>
        <fullName evidence="3">Glabrous enhancer-binding protein-like DBD domain-containing protein</fullName>
    </recommendedName>
</protein>
<dbReference type="EMBL" id="KZ503194">
    <property type="protein sequence ID" value="PKU67466.1"/>
    <property type="molecule type" value="Genomic_DNA"/>
</dbReference>
<feature type="domain" description="Glabrous enhancer-binding protein-like DBD" evidence="3">
    <location>
        <begin position="58"/>
        <end position="148"/>
    </location>
</feature>
<feature type="compositionally biased region" description="Basic and acidic residues" evidence="2">
    <location>
        <begin position="152"/>
        <end position="169"/>
    </location>
</feature>
<evidence type="ECO:0000256" key="2">
    <source>
        <dbReference type="SAM" id="MobiDB-lite"/>
    </source>
</evidence>
<keyword evidence="5" id="KW-1185">Reference proteome</keyword>
<gene>
    <name evidence="4" type="ORF">MA16_Dca020392</name>
</gene>
<feature type="region of interest" description="Disordered" evidence="2">
    <location>
        <begin position="145"/>
        <end position="169"/>
    </location>
</feature>
<accession>A0A2I0VVN0</accession>
<evidence type="ECO:0000313" key="5">
    <source>
        <dbReference type="Proteomes" id="UP000233837"/>
    </source>
</evidence>
<dbReference type="Pfam" id="PF04504">
    <property type="entry name" value="GeBP-like_DBD"/>
    <property type="match status" value="1"/>
</dbReference>
<proteinExistence type="inferred from homology"/>
<comment type="similarity">
    <text evidence="1">Belongs to the GeBP family.</text>
</comment>
<dbReference type="InterPro" id="IPR053932">
    <property type="entry name" value="GeBP-like_DBD"/>
</dbReference>
<dbReference type="Proteomes" id="UP000233837">
    <property type="component" value="Unassembled WGS sequence"/>
</dbReference>
<reference evidence="4 5" key="1">
    <citation type="journal article" date="2016" name="Sci. Rep.">
        <title>The Dendrobium catenatum Lindl. genome sequence provides insights into polysaccharide synthase, floral development and adaptive evolution.</title>
        <authorList>
            <person name="Zhang G.Q."/>
            <person name="Xu Q."/>
            <person name="Bian C."/>
            <person name="Tsai W.C."/>
            <person name="Yeh C.M."/>
            <person name="Liu K.W."/>
            <person name="Yoshida K."/>
            <person name="Zhang L.S."/>
            <person name="Chang S.B."/>
            <person name="Chen F."/>
            <person name="Shi Y."/>
            <person name="Su Y.Y."/>
            <person name="Zhang Y.Q."/>
            <person name="Chen L.J."/>
            <person name="Yin Y."/>
            <person name="Lin M."/>
            <person name="Huang H."/>
            <person name="Deng H."/>
            <person name="Wang Z.W."/>
            <person name="Zhu S.L."/>
            <person name="Zhao X."/>
            <person name="Deng C."/>
            <person name="Niu S.C."/>
            <person name="Huang J."/>
            <person name="Wang M."/>
            <person name="Liu G.H."/>
            <person name="Yang H.J."/>
            <person name="Xiao X.J."/>
            <person name="Hsiao Y.Y."/>
            <person name="Wu W.L."/>
            <person name="Chen Y.Y."/>
            <person name="Mitsuda N."/>
            <person name="Ohme-Takagi M."/>
            <person name="Luo Y.B."/>
            <person name="Van de Peer Y."/>
            <person name="Liu Z.J."/>
        </authorList>
    </citation>
    <scope>NUCLEOTIDE SEQUENCE [LARGE SCALE GENOMIC DNA]</scope>
    <source>
        <tissue evidence="4">The whole plant</tissue>
    </source>
</reference>
<evidence type="ECO:0000256" key="1">
    <source>
        <dbReference type="ARBA" id="ARBA00010820"/>
    </source>
</evidence>